<dbReference type="Pfam" id="PF00657">
    <property type="entry name" value="Lipase_GDSL"/>
    <property type="match status" value="1"/>
</dbReference>
<dbReference type="InterPro" id="IPR001087">
    <property type="entry name" value="GDSL"/>
</dbReference>
<dbReference type="OrthoDB" id="1600564at2759"/>
<evidence type="ECO:0000256" key="1">
    <source>
        <dbReference type="ARBA" id="ARBA00008668"/>
    </source>
</evidence>
<evidence type="ECO:0000256" key="4">
    <source>
        <dbReference type="ARBA" id="ARBA00023180"/>
    </source>
</evidence>
<dbReference type="RefSeq" id="XP_008791125.1">
    <property type="nucleotide sequence ID" value="XM_008792903.3"/>
</dbReference>
<dbReference type="AlphaFoldDB" id="A0A8B7C3S9"/>
<dbReference type="GO" id="GO:0016788">
    <property type="term" value="F:hydrolase activity, acting on ester bonds"/>
    <property type="evidence" value="ECO:0007669"/>
    <property type="project" value="InterPro"/>
</dbReference>
<dbReference type="KEGG" id="pda:103708124"/>
<keyword evidence="6" id="KW-1185">Reference proteome</keyword>
<organism evidence="6 7">
    <name type="scientific">Phoenix dactylifera</name>
    <name type="common">Date palm</name>
    <dbReference type="NCBI Taxonomy" id="42345"/>
    <lineage>
        <taxon>Eukaryota</taxon>
        <taxon>Viridiplantae</taxon>
        <taxon>Streptophyta</taxon>
        <taxon>Embryophyta</taxon>
        <taxon>Tracheophyta</taxon>
        <taxon>Spermatophyta</taxon>
        <taxon>Magnoliopsida</taxon>
        <taxon>Liliopsida</taxon>
        <taxon>Arecaceae</taxon>
        <taxon>Coryphoideae</taxon>
        <taxon>Phoeniceae</taxon>
        <taxon>Phoenix</taxon>
    </lineage>
</organism>
<keyword evidence="3" id="KW-0378">Hydrolase</keyword>
<keyword evidence="2 5" id="KW-0732">Signal</keyword>
<proteinExistence type="inferred from homology"/>
<evidence type="ECO:0000256" key="3">
    <source>
        <dbReference type="ARBA" id="ARBA00022801"/>
    </source>
</evidence>
<name>A0A8B7C3S9_PHODC</name>
<dbReference type="Proteomes" id="UP000228380">
    <property type="component" value="Chromosome 14"/>
</dbReference>
<evidence type="ECO:0000313" key="6">
    <source>
        <dbReference type="Proteomes" id="UP000228380"/>
    </source>
</evidence>
<evidence type="ECO:0000256" key="5">
    <source>
        <dbReference type="SAM" id="SignalP"/>
    </source>
</evidence>
<evidence type="ECO:0000313" key="7">
    <source>
        <dbReference type="RefSeq" id="XP_008791125.1"/>
    </source>
</evidence>
<dbReference type="Gene3D" id="3.40.50.1110">
    <property type="entry name" value="SGNH hydrolase"/>
    <property type="match status" value="1"/>
</dbReference>
<dbReference type="InterPro" id="IPR036514">
    <property type="entry name" value="SGNH_hydro_sf"/>
</dbReference>
<protein>
    <submittedName>
        <fullName evidence="7">GDSL esterase/lipase At5g03980-like</fullName>
    </submittedName>
</protein>
<dbReference type="CDD" id="cd01837">
    <property type="entry name" value="SGNH_plant_lipase_like"/>
    <property type="match status" value="1"/>
</dbReference>
<evidence type="ECO:0000256" key="2">
    <source>
        <dbReference type="ARBA" id="ARBA00022729"/>
    </source>
</evidence>
<feature type="signal peptide" evidence="5">
    <location>
        <begin position="1"/>
        <end position="27"/>
    </location>
</feature>
<dbReference type="PANTHER" id="PTHR22835:SF517">
    <property type="entry name" value="GDSL-LIKE LIPASE_ACYLHYDROLASE FAMILY PROTEIN, EXPRESSED"/>
    <property type="match status" value="1"/>
</dbReference>
<accession>A0A8B7C3S9</accession>
<sequence>MASLSIYFSFLLSVLVVFQGFSNLAESKECFINAIYSFGDSIADTGNLLREGPAGFFAPIGSLPYGKTFKKPTGRCSDGLLMIDYFALALNLSFISPYLDRTANFDNGVNFAVAGATALDNSFFLKRATFPTVTNSPLSVQLEWFKTHLNSTCSSQTKCAKLLKRALFLVGEIGGNDYNYAFTQGTSIKKVMTYVPQVVQSIIKTAKEVIDVGAVQLVVPGNFPIGCMPSYLTMFFSLDPGAYDEKKCLKEYNAFAMHHNKQLQAALEDLRHAYPHVTIMYADYYQAFLHLLDKAPELGFDKDSLLQACCGVGGEHNFNMNIMCGMPGASTCSNPSKHISWDGIHLTQEAYKVMAQSLIMEGFAYPNYRVQEEWGC</sequence>
<gene>
    <name evidence="7" type="primary">LOC103708124</name>
</gene>
<reference evidence="6" key="1">
    <citation type="journal article" date="2019" name="Nat. Commun.">
        <title>Genome-wide association mapping of date palm fruit traits.</title>
        <authorList>
            <person name="Hazzouri K.M."/>
            <person name="Gros-Balthazard M."/>
            <person name="Flowers J.M."/>
            <person name="Copetti D."/>
            <person name="Lemansour A."/>
            <person name="Lebrun M."/>
            <person name="Masmoudi K."/>
            <person name="Ferrand S."/>
            <person name="Dhar M.I."/>
            <person name="Fresquez Z.A."/>
            <person name="Rosas U."/>
            <person name="Zhang J."/>
            <person name="Talag J."/>
            <person name="Lee S."/>
            <person name="Kudrna D."/>
            <person name="Powell R.F."/>
            <person name="Leitch I.J."/>
            <person name="Krueger R.R."/>
            <person name="Wing R.A."/>
            <person name="Amiri K.M.A."/>
            <person name="Purugganan M.D."/>
        </authorList>
    </citation>
    <scope>NUCLEOTIDE SEQUENCE [LARGE SCALE GENOMIC DNA]</scope>
    <source>
        <strain evidence="6">cv. Khalas</strain>
    </source>
</reference>
<dbReference type="PANTHER" id="PTHR22835">
    <property type="entry name" value="ZINC FINGER FYVE DOMAIN CONTAINING PROTEIN"/>
    <property type="match status" value="1"/>
</dbReference>
<reference evidence="7" key="2">
    <citation type="submission" date="2025-08" db="UniProtKB">
        <authorList>
            <consortium name="RefSeq"/>
        </authorList>
    </citation>
    <scope>IDENTIFICATION</scope>
    <source>
        <tissue evidence="7">Young leaves</tissue>
    </source>
</reference>
<dbReference type="SUPFAM" id="SSF52266">
    <property type="entry name" value="SGNH hydrolase"/>
    <property type="match status" value="1"/>
</dbReference>
<feature type="chain" id="PRO_5034691373" evidence="5">
    <location>
        <begin position="28"/>
        <end position="376"/>
    </location>
</feature>
<comment type="similarity">
    <text evidence="1">Belongs to the 'GDSL' lipolytic enzyme family.</text>
</comment>
<dbReference type="InterPro" id="IPR035669">
    <property type="entry name" value="SGNH_plant_lipase-like"/>
</dbReference>
<dbReference type="GeneID" id="103708124"/>
<keyword evidence="4" id="KW-0325">Glycoprotein</keyword>